<dbReference type="Pfam" id="PF07727">
    <property type="entry name" value="RVT_2"/>
    <property type="match status" value="1"/>
</dbReference>
<gene>
    <name evidence="3" type="primary">LOC109130848</name>
</gene>
<feature type="domain" description="Reverse transcriptase Ty1/copia-type" evidence="1">
    <location>
        <begin position="1"/>
        <end position="162"/>
    </location>
</feature>
<dbReference type="CDD" id="cd09272">
    <property type="entry name" value="RNase_HI_RT_Ty1"/>
    <property type="match status" value="1"/>
</dbReference>
<dbReference type="InterPro" id="IPR043502">
    <property type="entry name" value="DNA/RNA_pol_sf"/>
</dbReference>
<name>A0ABM1RBS4_CAMSA</name>
<evidence type="ECO:0000313" key="2">
    <source>
        <dbReference type="Proteomes" id="UP000694864"/>
    </source>
</evidence>
<organism evidence="2 3">
    <name type="scientific">Camelina sativa</name>
    <name type="common">False flax</name>
    <name type="synonym">Myagrum sativum</name>
    <dbReference type="NCBI Taxonomy" id="90675"/>
    <lineage>
        <taxon>Eukaryota</taxon>
        <taxon>Viridiplantae</taxon>
        <taxon>Streptophyta</taxon>
        <taxon>Embryophyta</taxon>
        <taxon>Tracheophyta</taxon>
        <taxon>Spermatophyta</taxon>
        <taxon>Magnoliopsida</taxon>
        <taxon>eudicotyledons</taxon>
        <taxon>Gunneridae</taxon>
        <taxon>Pentapetalae</taxon>
        <taxon>rosids</taxon>
        <taxon>malvids</taxon>
        <taxon>Brassicales</taxon>
        <taxon>Brassicaceae</taxon>
        <taxon>Camelineae</taxon>
        <taxon>Camelina</taxon>
    </lineage>
</organism>
<dbReference type="PANTHER" id="PTHR11439:SF470">
    <property type="entry name" value="CYSTEINE-RICH RLK (RECEPTOR-LIKE PROTEIN KINASE) 8"/>
    <property type="match status" value="1"/>
</dbReference>
<reference evidence="3" key="2">
    <citation type="submission" date="2025-08" db="UniProtKB">
        <authorList>
            <consortium name="RefSeq"/>
        </authorList>
    </citation>
    <scope>IDENTIFICATION</scope>
    <source>
        <tissue evidence="3">Leaf</tissue>
    </source>
</reference>
<dbReference type="RefSeq" id="XP_019096462.1">
    <property type="nucleotide sequence ID" value="XM_019240917.1"/>
</dbReference>
<sequence length="423" mass="48005">MDVHNAFLHGDLRDEVYIKLPQGFTHSAPNKVLRLHKALYGLRQAPRCWYEKPSTALAKADFVQSYSDYSLFTYTRGRVEIRVLVYVDDLVVCGNDGDAIRKFKTSLGECFRKKDLGKLKYFLSIEIARNEEGFMLTQRKYALDIVSETGLLGSRPEVTPMEQNHHLASDTSYFLQEPATYRRLVGCLIYLANTRPDLSYSVHILSQFMQMPRERHLEAVLRVVKYLKGKAGQGILLSSRIDLELSVYCDADWGTCPLSHRSLTAYVALFGGSPISWKTKKQKVVSQSSCEAEYHAMSIATREIMWLRHLFKDLGFPPTAPARLFCDSKSALYIAANPVFHERTKHIEIDCHQVRDVIKSGVLTIAHIGTKEQLANLLTKALGKVQFNTLMSKLGIWCGWTVAHARRVSPGCICCLNHLDKVW</sequence>
<protein>
    <submittedName>
        <fullName evidence="3">Uncharacterized protein LOC109130848</fullName>
    </submittedName>
</protein>
<dbReference type="GeneID" id="109130848"/>
<dbReference type="InterPro" id="IPR013103">
    <property type="entry name" value="RVT_2"/>
</dbReference>
<dbReference type="PANTHER" id="PTHR11439">
    <property type="entry name" value="GAG-POL-RELATED RETROTRANSPOSON"/>
    <property type="match status" value="1"/>
</dbReference>
<reference evidence="2" key="1">
    <citation type="journal article" date="2014" name="Nat. Commun.">
        <title>The emerging biofuel crop Camelina sativa retains a highly undifferentiated hexaploid genome structure.</title>
        <authorList>
            <person name="Kagale S."/>
            <person name="Koh C."/>
            <person name="Nixon J."/>
            <person name="Bollina V."/>
            <person name="Clarke W.E."/>
            <person name="Tuteja R."/>
            <person name="Spillane C."/>
            <person name="Robinson S.J."/>
            <person name="Links M.G."/>
            <person name="Clarke C."/>
            <person name="Higgins E.E."/>
            <person name="Huebert T."/>
            <person name="Sharpe A.G."/>
            <person name="Parkin I.A."/>
        </authorList>
    </citation>
    <scope>NUCLEOTIDE SEQUENCE [LARGE SCALE GENOMIC DNA]</scope>
    <source>
        <strain evidence="2">cv. DH55</strain>
    </source>
</reference>
<keyword evidence="2" id="KW-1185">Reference proteome</keyword>
<evidence type="ECO:0000313" key="3">
    <source>
        <dbReference type="RefSeq" id="XP_019096462.1"/>
    </source>
</evidence>
<dbReference type="SUPFAM" id="SSF56672">
    <property type="entry name" value="DNA/RNA polymerases"/>
    <property type="match status" value="1"/>
</dbReference>
<proteinExistence type="predicted"/>
<dbReference type="Proteomes" id="UP000694864">
    <property type="component" value="Chromosome 19"/>
</dbReference>
<accession>A0ABM1RBS4</accession>
<evidence type="ECO:0000259" key="1">
    <source>
        <dbReference type="Pfam" id="PF07727"/>
    </source>
</evidence>